<protein>
    <submittedName>
        <fullName evidence="6">Putative membrane protein</fullName>
    </submittedName>
</protein>
<dbReference type="Pfam" id="PF05978">
    <property type="entry name" value="UNC-93"/>
    <property type="match status" value="1"/>
</dbReference>
<evidence type="ECO:0000256" key="3">
    <source>
        <dbReference type="ARBA" id="ARBA00022989"/>
    </source>
</evidence>
<feature type="transmembrane region" description="Helical" evidence="5">
    <location>
        <begin position="121"/>
        <end position="142"/>
    </location>
</feature>
<dbReference type="SUPFAM" id="SSF103473">
    <property type="entry name" value="MFS general substrate transporter"/>
    <property type="match status" value="1"/>
</dbReference>
<gene>
    <name evidence="6" type="ORF">AB675_812</name>
</gene>
<keyword evidence="3 5" id="KW-1133">Transmembrane helix</keyword>
<dbReference type="InterPro" id="IPR010291">
    <property type="entry name" value="Ion_channel_UNC-93"/>
</dbReference>
<organism evidence="6 7">
    <name type="scientific">Cyphellophora attinorum</name>
    <dbReference type="NCBI Taxonomy" id="1664694"/>
    <lineage>
        <taxon>Eukaryota</taxon>
        <taxon>Fungi</taxon>
        <taxon>Dikarya</taxon>
        <taxon>Ascomycota</taxon>
        <taxon>Pezizomycotina</taxon>
        <taxon>Eurotiomycetes</taxon>
        <taxon>Chaetothyriomycetidae</taxon>
        <taxon>Chaetothyriales</taxon>
        <taxon>Cyphellophoraceae</taxon>
        <taxon>Cyphellophora</taxon>
    </lineage>
</organism>
<dbReference type="GeneID" id="28740420"/>
<name>A0A0N1P3H6_9EURO</name>
<feature type="transmembrane region" description="Helical" evidence="5">
    <location>
        <begin position="50"/>
        <end position="75"/>
    </location>
</feature>
<dbReference type="Proteomes" id="UP000038010">
    <property type="component" value="Unassembled WGS sequence"/>
</dbReference>
<sequence>MAPSMKGLRRFRRSSPQTQNLISGVALFLTAGIYHAITGLGAGGGKPSSIYVATTTNSILYVLFTVVGFFGGSVLNKIGPKITYTVGLSSDQRHIPGHLIGCFGYPFYATGLWYFDAKGHQWYPLLGGAILGITAGLLWTAANFIQFAYPEEKDKGRFIGMQLFMLATGSTIGAIIPFAINFHSSSASGVPTSVYITFTVIMLSAMLVVFFGIVSPEKVTRDDGTHLAIFEAVEFRTELVHCVELLRDWRILMLLLPLFSTEITLGLIPTLNAHSCNLRTRSLNNLIYWAIQIPSALFFSQVLDNHRLTRRMRGMTALSINVILSVLGWGLAIGIQKRLNLTRGPFKPTLDWSSPEYGWICALMIVFGVLFIINQMLVNWTISALSNDPRIAGRTGGFAKAMLSAGLAVAFGMEAGKAPYMTQTIIQVALQFSSFAMVAIVVWRAVRDTNYLVEATVIPPVHVEMELGISTSAQGAEVAGSDFNGRSSSVHPELKA</sequence>
<dbReference type="GO" id="GO:0016020">
    <property type="term" value="C:membrane"/>
    <property type="evidence" value="ECO:0007669"/>
    <property type="project" value="UniProtKB-SubCell"/>
</dbReference>
<comment type="caution">
    <text evidence="6">The sequence shown here is derived from an EMBL/GenBank/DDBJ whole genome shotgun (WGS) entry which is preliminary data.</text>
</comment>
<evidence type="ECO:0000256" key="4">
    <source>
        <dbReference type="ARBA" id="ARBA00023136"/>
    </source>
</evidence>
<dbReference type="RefSeq" id="XP_018005517.1">
    <property type="nucleotide sequence ID" value="XM_018148552.1"/>
</dbReference>
<feature type="transmembrane region" description="Helical" evidence="5">
    <location>
        <begin position="163"/>
        <end position="182"/>
    </location>
</feature>
<dbReference type="PANTHER" id="PTHR23294">
    <property type="entry name" value="ET TRANSLATION PRODUCT-RELATED"/>
    <property type="match status" value="1"/>
</dbReference>
<proteinExistence type="predicted"/>
<feature type="transmembrane region" description="Helical" evidence="5">
    <location>
        <begin position="425"/>
        <end position="446"/>
    </location>
</feature>
<evidence type="ECO:0000256" key="5">
    <source>
        <dbReference type="SAM" id="Phobius"/>
    </source>
</evidence>
<dbReference type="OrthoDB" id="196103at2759"/>
<keyword evidence="4 5" id="KW-0472">Membrane</keyword>
<accession>A0A0N1P3H6</accession>
<reference evidence="6 7" key="1">
    <citation type="submission" date="2015-06" db="EMBL/GenBank/DDBJ databases">
        <title>Draft genome of the ant-associated black yeast Phialophora attae CBS 131958.</title>
        <authorList>
            <person name="Moreno L.F."/>
            <person name="Stielow B.J."/>
            <person name="de Hoog S."/>
            <person name="Vicente V.A."/>
            <person name="Weiss V.A."/>
            <person name="de Vries M."/>
            <person name="Cruz L.M."/>
            <person name="Souza E.M."/>
        </authorList>
    </citation>
    <scope>NUCLEOTIDE SEQUENCE [LARGE SCALE GENOMIC DNA]</scope>
    <source>
        <strain evidence="6 7">CBS 131958</strain>
    </source>
</reference>
<dbReference type="Gene3D" id="1.20.1250.20">
    <property type="entry name" value="MFS general substrate transporter like domains"/>
    <property type="match status" value="1"/>
</dbReference>
<dbReference type="InterPro" id="IPR051617">
    <property type="entry name" value="UNC-93-like_regulator"/>
</dbReference>
<feature type="transmembrane region" description="Helical" evidence="5">
    <location>
        <begin position="391"/>
        <end position="413"/>
    </location>
</feature>
<feature type="transmembrane region" description="Helical" evidence="5">
    <location>
        <begin position="194"/>
        <end position="214"/>
    </location>
</feature>
<evidence type="ECO:0000256" key="2">
    <source>
        <dbReference type="ARBA" id="ARBA00022692"/>
    </source>
</evidence>
<dbReference type="EMBL" id="LFJN01000001">
    <property type="protein sequence ID" value="KPI45554.1"/>
    <property type="molecule type" value="Genomic_DNA"/>
</dbReference>
<feature type="transmembrane region" description="Helical" evidence="5">
    <location>
        <begin position="357"/>
        <end position="379"/>
    </location>
</feature>
<keyword evidence="7" id="KW-1185">Reference proteome</keyword>
<evidence type="ECO:0000313" key="7">
    <source>
        <dbReference type="Proteomes" id="UP000038010"/>
    </source>
</evidence>
<keyword evidence="2 5" id="KW-0812">Transmembrane</keyword>
<dbReference type="InterPro" id="IPR036259">
    <property type="entry name" value="MFS_trans_sf"/>
</dbReference>
<dbReference type="VEuPathDB" id="FungiDB:AB675_812"/>
<dbReference type="AlphaFoldDB" id="A0A0N1P3H6"/>
<feature type="transmembrane region" description="Helical" evidence="5">
    <location>
        <begin position="315"/>
        <end position="337"/>
    </location>
</feature>
<evidence type="ECO:0000256" key="1">
    <source>
        <dbReference type="ARBA" id="ARBA00004141"/>
    </source>
</evidence>
<evidence type="ECO:0000313" key="6">
    <source>
        <dbReference type="EMBL" id="KPI45554.1"/>
    </source>
</evidence>
<dbReference type="PANTHER" id="PTHR23294:SF59">
    <property type="entry name" value="UNC93-LIKE PROTEIN C922.05C"/>
    <property type="match status" value="1"/>
</dbReference>
<feature type="transmembrane region" description="Helical" evidence="5">
    <location>
        <begin position="21"/>
        <end position="44"/>
    </location>
</feature>
<feature type="transmembrane region" description="Helical" evidence="5">
    <location>
        <begin position="95"/>
        <end position="115"/>
    </location>
</feature>
<comment type="subcellular location">
    <subcellularLocation>
        <location evidence="1">Membrane</location>
        <topology evidence="1">Multi-pass membrane protein</topology>
    </subcellularLocation>
</comment>